<organism evidence="2 3">
    <name type="scientific">Alteromonas profundi</name>
    <dbReference type="NCBI Taxonomy" id="2696062"/>
    <lineage>
        <taxon>Bacteria</taxon>
        <taxon>Pseudomonadati</taxon>
        <taxon>Pseudomonadota</taxon>
        <taxon>Gammaproteobacteria</taxon>
        <taxon>Alteromonadales</taxon>
        <taxon>Alteromonadaceae</taxon>
        <taxon>Alteromonas/Salinimonas group</taxon>
        <taxon>Alteromonas</taxon>
    </lineage>
</organism>
<evidence type="ECO:0000313" key="3">
    <source>
        <dbReference type="Proteomes" id="UP000470213"/>
    </source>
</evidence>
<protein>
    <submittedName>
        <fullName evidence="2">Uncharacterized protein</fullName>
    </submittedName>
</protein>
<feature type="region of interest" description="Disordered" evidence="1">
    <location>
        <begin position="1"/>
        <end position="31"/>
    </location>
</feature>
<reference evidence="2 3" key="1">
    <citation type="submission" date="2020-01" db="EMBL/GenBank/DDBJ databases">
        <authorList>
            <person name="Chen J."/>
            <person name="Zhu S."/>
            <person name="Yang J."/>
        </authorList>
    </citation>
    <scope>NUCLEOTIDE SEQUENCE [LARGE SCALE GENOMIC DNA]</scope>
    <source>
        <strain evidence="2 3">345S023</strain>
    </source>
</reference>
<feature type="compositionally biased region" description="Polar residues" evidence="1">
    <location>
        <begin position="1"/>
        <end position="23"/>
    </location>
</feature>
<comment type="caution">
    <text evidence="2">The sequence shown here is derived from an EMBL/GenBank/DDBJ whole genome shotgun (WGS) entry which is preliminary data.</text>
</comment>
<dbReference type="EMBL" id="JAAAWN010000007">
    <property type="protein sequence ID" value="NDV90962.1"/>
    <property type="molecule type" value="Genomic_DNA"/>
</dbReference>
<name>A0A7X5RKK0_9ALTE</name>
<dbReference type="AlphaFoldDB" id="A0A7X5RKK0"/>
<feature type="region of interest" description="Disordered" evidence="1">
    <location>
        <begin position="40"/>
        <end position="59"/>
    </location>
</feature>
<keyword evidence="3" id="KW-1185">Reference proteome</keyword>
<accession>A0A7X5RKK0</accession>
<proteinExistence type="predicted"/>
<evidence type="ECO:0000313" key="2">
    <source>
        <dbReference type="EMBL" id="NDV90962.1"/>
    </source>
</evidence>
<gene>
    <name evidence="2" type="ORF">GTH32_07110</name>
</gene>
<dbReference type="Proteomes" id="UP000470213">
    <property type="component" value="Unassembled WGS sequence"/>
</dbReference>
<feature type="compositionally biased region" description="Polar residues" evidence="1">
    <location>
        <begin position="43"/>
        <end position="52"/>
    </location>
</feature>
<sequence>MDISPINATPVSTIVQNTPSNTGQHGGVQPQQVVEPVQKVQPTEANYNSPVGSSIDIYV</sequence>
<dbReference type="RefSeq" id="WP_163084552.1">
    <property type="nucleotide sequence ID" value="NZ_JAAAWN010000007.1"/>
</dbReference>
<evidence type="ECO:0000256" key="1">
    <source>
        <dbReference type="SAM" id="MobiDB-lite"/>
    </source>
</evidence>